<keyword evidence="7 15" id="KW-0460">Magnesium</keyword>
<dbReference type="SUPFAM" id="SSF56784">
    <property type="entry name" value="HAD-like"/>
    <property type="match status" value="1"/>
</dbReference>
<evidence type="ECO:0000256" key="5">
    <source>
        <dbReference type="ARBA" id="ARBA00022741"/>
    </source>
</evidence>
<dbReference type="EMBL" id="HG937694">
    <property type="protein sequence ID" value="CDP36995.1"/>
    <property type="molecule type" value="Genomic_DNA"/>
</dbReference>
<feature type="compositionally biased region" description="Basic and acidic residues" evidence="17">
    <location>
        <begin position="61"/>
        <end position="83"/>
    </location>
</feature>
<dbReference type="InterPro" id="IPR032631">
    <property type="entry name" value="P-type_ATPase_N"/>
</dbReference>
<evidence type="ECO:0000256" key="15">
    <source>
        <dbReference type="PIRSR" id="PIRSR606539-3"/>
    </source>
</evidence>
<dbReference type="Gene3D" id="3.40.1110.10">
    <property type="entry name" value="Calcium-transporting ATPase, cytoplasmic domain N"/>
    <property type="match status" value="2"/>
</dbReference>
<evidence type="ECO:0000256" key="12">
    <source>
        <dbReference type="ARBA" id="ARBA00049128"/>
    </source>
</evidence>
<evidence type="ECO:0000256" key="1">
    <source>
        <dbReference type="ARBA" id="ARBA00004141"/>
    </source>
</evidence>
<evidence type="ECO:0000256" key="13">
    <source>
        <dbReference type="PIRSR" id="PIRSR606539-1"/>
    </source>
</evidence>
<dbReference type="GO" id="GO:0016887">
    <property type="term" value="F:ATP hydrolysis activity"/>
    <property type="evidence" value="ECO:0007669"/>
    <property type="project" value="InterPro"/>
</dbReference>
<evidence type="ECO:0000259" key="18">
    <source>
        <dbReference type="Pfam" id="PF16209"/>
    </source>
</evidence>
<dbReference type="Pfam" id="PF16209">
    <property type="entry name" value="PhoLip_ATPase_N"/>
    <property type="match status" value="1"/>
</dbReference>
<evidence type="ECO:0000313" key="20">
    <source>
        <dbReference type="EMBL" id="CDP36995.1"/>
    </source>
</evidence>
<accession>A0A060T785</accession>
<dbReference type="InterPro" id="IPR036412">
    <property type="entry name" value="HAD-like_sf"/>
</dbReference>
<proteinExistence type="inferred from homology"/>
<dbReference type="InterPro" id="IPR023214">
    <property type="entry name" value="HAD_sf"/>
</dbReference>
<dbReference type="PROSITE" id="PS00154">
    <property type="entry name" value="ATPASE_E1_E2"/>
    <property type="match status" value="1"/>
</dbReference>
<dbReference type="NCBIfam" id="TIGR01652">
    <property type="entry name" value="ATPase-Plipid"/>
    <property type="match status" value="2"/>
</dbReference>
<feature type="region of interest" description="Disordered" evidence="17">
    <location>
        <begin position="1"/>
        <end position="112"/>
    </location>
</feature>
<dbReference type="GO" id="GO:0005802">
    <property type="term" value="C:trans-Golgi network"/>
    <property type="evidence" value="ECO:0007669"/>
    <property type="project" value="TreeGrafter"/>
</dbReference>
<protein>
    <recommendedName>
        <fullName evidence="16">Phospholipid-transporting ATPase</fullName>
        <ecNumber evidence="16">7.6.2.1</ecNumber>
    </recommendedName>
</protein>
<feature type="binding site" evidence="15">
    <location>
        <position position="1199"/>
    </location>
    <ligand>
        <name>Mg(2+)</name>
        <dbReference type="ChEBI" id="CHEBI:18420"/>
    </ligand>
</feature>
<feature type="binding site" evidence="14">
    <location>
        <position position="800"/>
    </location>
    <ligand>
        <name>ATP</name>
        <dbReference type="ChEBI" id="CHEBI:30616"/>
    </ligand>
</feature>
<feature type="domain" description="P-type ATPase C-terminal" evidence="19">
    <location>
        <begin position="1225"/>
        <end position="1475"/>
    </location>
</feature>
<feature type="binding site" evidence="14">
    <location>
        <position position="823"/>
    </location>
    <ligand>
        <name>ATP</name>
        <dbReference type="ChEBI" id="CHEBI:30616"/>
    </ligand>
</feature>
<evidence type="ECO:0000256" key="10">
    <source>
        <dbReference type="ARBA" id="ARBA00023136"/>
    </source>
</evidence>
<keyword evidence="8 16" id="KW-1278">Translocase</keyword>
<dbReference type="PANTHER" id="PTHR24092:SF174">
    <property type="entry name" value="PHOSPHOLIPID-TRANSPORTING ATPASE DNF3-RELATED"/>
    <property type="match status" value="1"/>
</dbReference>
<feature type="compositionally biased region" description="Basic and acidic residues" evidence="17">
    <location>
        <begin position="612"/>
        <end position="624"/>
    </location>
</feature>
<feature type="binding site" evidence="14">
    <location>
        <position position="1084"/>
    </location>
    <ligand>
        <name>ATP</name>
        <dbReference type="ChEBI" id="CHEBI:30616"/>
    </ligand>
</feature>
<evidence type="ECO:0000256" key="4">
    <source>
        <dbReference type="ARBA" id="ARBA00022723"/>
    </source>
</evidence>
<dbReference type="InterPro" id="IPR001757">
    <property type="entry name" value="P_typ_ATPase"/>
</dbReference>
<feature type="transmembrane region" description="Helical" evidence="16">
    <location>
        <begin position="1446"/>
        <end position="1466"/>
    </location>
</feature>
<feature type="active site" description="4-aspartylphosphate intermediate" evidence="13">
    <location>
        <position position="547"/>
    </location>
</feature>
<dbReference type="PhylomeDB" id="A0A060T785"/>
<evidence type="ECO:0000256" key="16">
    <source>
        <dbReference type="RuleBase" id="RU362033"/>
    </source>
</evidence>
<dbReference type="NCBIfam" id="TIGR01494">
    <property type="entry name" value="ATPase_P-type"/>
    <property type="match status" value="2"/>
</dbReference>
<dbReference type="FunFam" id="3.40.50.1000:FF:000172">
    <property type="entry name" value="Phospholipid-transporting ATPase"/>
    <property type="match status" value="1"/>
</dbReference>
<feature type="domain" description="P-type ATPase N-terminal" evidence="18">
    <location>
        <begin position="175"/>
        <end position="232"/>
    </location>
</feature>
<gene>
    <name evidence="20" type="ORF">GNLVRS02_ARAD1D01364g</name>
</gene>
<keyword evidence="9 16" id="KW-1133">Transmembrane helix</keyword>
<organism evidence="20">
    <name type="scientific">Blastobotrys adeninivorans</name>
    <name type="common">Yeast</name>
    <name type="synonym">Arxula adeninivorans</name>
    <dbReference type="NCBI Taxonomy" id="409370"/>
    <lineage>
        <taxon>Eukaryota</taxon>
        <taxon>Fungi</taxon>
        <taxon>Dikarya</taxon>
        <taxon>Ascomycota</taxon>
        <taxon>Saccharomycotina</taxon>
        <taxon>Dipodascomycetes</taxon>
        <taxon>Dipodascales</taxon>
        <taxon>Trichomonascaceae</taxon>
        <taxon>Blastobotrys</taxon>
    </lineage>
</organism>
<dbReference type="Pfam" id="PF00702">
    <property type="entry name" value="Hydrolase"/>
    <property type="match status" value="1"/>
</dbReference>
<keyword evidence="6 14" id="KW-0067">ATP-binding</keyword>
<sequence>MSRRPSSFDDSRNQDHNDESADIVPFPMRHSSDGGRSPESAFSMRTRARGRSLRTRLLMRSTEDNLNHSDDFTDRSKDIPIEMRHRHQESFAPVESLSKRLEGDDDDSKAAPVEDVLPNYSSWASRTMKSKRPQEIIQLVKDFILQKKRIPPSKDGRHIPVQVLCESPLLIDERTNKPYCSNLITSSIYTPYTFLPRQLFAQFSKLANIYFLFVSILQMIPSWSTTGTYTTIIPLLVFVAISMGREGFDDWRRHRQDKNENNRPAKVAVLDNASDTVRYETRAWQDIKVGDIVRLDQDDWVPADIILLQSSGEENIAYIETMALDGETNLKQREPLPELARLCASPNDMATKLNKSDVEIVSEDPNLDLYNFEATAHINGTSYPLSTSHIVYRGSIIRNTAKVHGLVIFSGEESKIRMNSIQNARTKAPRLQKRVNRIVIFMVCFVLLLAAFCTVASRIYYNTTGSKMWYLVGLEVGIVPNLMGFIIMLNTLIPLSLYVSMEIIKVCQMLILQQDVDMYHPESNTRCEARTATINEELGQVSYIFSDKTGTLTDNVMIFRKLSVAGYAWIHDLDIQLANEDTSTKLFHKAQITNLTSDSKGKGRVNALRQGHGPEHHDSKPRPSVDDIFHQVAALPRKSGLSIGQRPSMASIGKSSVRTWKSTANPAKVQNSWSTLQLLQYMQLNPNSLYTKRAKFFLLSIALCHSCLPETKASREARENSAEAGSDDEDGAIDFSNDDLTDLEYHSASPDESALVSAARDLGYIVIDRQHKSLTLRTYPNGFDEDPVDEVYEVLETIEFSSARKRMSVVSKFPDGRIVVFTKGADNVILERLRQSELAMKKAEELNQQAAMRKAAESEYVIARNSMSSTHRLSGFSGGRPSINIDRKQALATLDSHFHRAHHDEVEDIAEASRRSMTLARQQNLGRASGGRASTETGLKTRSSMEFARKSIDQALENPEVIALDGNSPPKEEVSIDDHVVVNEGSVIQRTLEHIEEFSTEGLRTLLYGYRWMDKDEYDQWIKLYKDARVSLVDRQEKVEKVGEMIEKNLDLCGATAIEDKLQEGVPEAIEKLRRANIRLWMLTGDKRETAINIGYSCRLIKDYSTVVILRSDEGDVAGKMAAAMLSLEGGKVAHCVVVVDGQTLAHIEEDMTLMSLFIELGVKADSVICCRASPAQKASMVKAVRKKVASSVTLAIGDGANDIAMIQSADVGVGITGKEGLQAARSSDFSLAQFRFLLKLLLVHGRWNYVRICKYILGTFYKEFFFYLTQVIYQSNTMFTGTSMYENWSLSMFNTLFTSLPVLCVGIFDRDMSPATLLAVPELYTKGQQNQGFNIMLFIGWMFVASGQSLMVSFMVYYLYGFDAVKDNTIYPLSTLSFSIILIVICTKLQILEMYTISIANVLAMVISIGGWFVWDMFLSYVYQQTPSMIYFVYDGLFQRFGRDLSWWTTLLVTFSSALVFDLLIQTVRLQFYATDSETFQQIEHDPAIRRRLEQEAAYELQLSNEGRSLQSIYGSPEDLEATPSRGLEIYHDNFSTHSMRASTHSDVSSTEHPLRKRDKIKKKLRFSRKTSGEYEREIEEILERREMEMDEMKPHNQ</sequence>
<feature type="binding site" evidence="14">
    <location>
        <position position="1178"/>
    </location>
    <ligand>
        <name>ATP</name>
        <dbReference type="ChEBI" id="CHEBI:30616"/>
    </ligand>
</feature>
<feature type="transmembrane region" description="Helical" evidence="16">
    <location>
        <begin position="1289"/>
        <end position="1309"/>
    </location>
</feature>
<feature type="region of interest" description="Disordered" evidence="17">
    <location>
        <begin position="598"/>
        <end position="624"/>
    </location>
</feature>
<evidence type="ECO:0000259" key="19">
    <source>
        <dbReference type="Pfam" id="PF16212"/>
    </source>
</evidence>
<evidence type="ECO:0000256" key="14">
    <source>
        <dbReference type="PIRSR" id="PIRSR606539-2"/>
    </source>
</evidence>
<comment type="cofactor">
    <cofactor evidence="15">
        <name>Mg(2+)</name>
        <dbReference type="ChEBI" id="CHEBI:18420"/>
    </cofactor>
</comment>
<reference evidence="20" key="1">
    <citation type="submission" date="2014-02" db="EMBL/GenBank/DDBJ databases">
        <authorList>
            <person name="Genoscope - CEA"/>
        </authorList>
    </citation>
    <scope>NUCLEOTIDE SEQUENCE</scope>
    <source>
        <strain evidence="20">LS3</strain>
    </source>
</reference>
<dbReference type="SUPFAM" id="SSF81653">
    <property type="entry name" value="Calcium ATPase, transduction domain A"/>
    <property type="match status" value="1"/>
</dbReference>
<dbReference type="InterPro" id="IPR023299">
    <property type="entry name" value="ATPase_P-typ_cyto_dom_N"/>
</dbReference>
<feature type="binding site" evidence="14">
    <location>
        <position position="547"/>
    </location>
    <ligand>
        <name>ATP</name>
        <dbReference type="ChEBI" id="CHEBI:30616"/>
    </ligand>
</feature>
<dbReference type="InterPro" id="IPR008250">
    <property type="entry name" value="ATPase_P-typ_transduc_dom_A_sf"/>
</dbReference>
<dbReference type="Gene3D" id="3.40.50.1000">
    <property type="entry name" value="HAD superfamily/HAD-like"/>
    <property type="match status" value="1"/>
</dbReference>
<dbReference type="InterPro" id="IPR032630">
    <property type="entry name" value="P_typ_ATPase_c"/>
</dbReference>
<keyword evidence="4 15" id="KW-0479">Metal-binding</keyword>
<keyword evidence="3 16" id="KW-0812">Transmembrane</keyword>
<evidence type="ECO:0000256" key="3">
    <source>
        <dbReference type="ARBA" id="ARBA00022692"/>
    </source>
</evidence>
<feature type="binding site" evidence="15">
    <location>
        <position position="547"/>
    </location>
    <ligand>
        <name>Mg(2+)</name>
        <dbReference type="ChEBI" id="CHEBI:18420"/>
    </ligand>
</feature>
<feature type="region of interest" description="Disordered" evidence="17">
    <location>
        <begin position="921"/>
        <end position="943"/>
    </location>
</feature>
<feature type="transmembrane region" description="Helical" evidence="16">
    <location>
        <begin position="438"/>
        <end position="461"/>
    </location>
</feature>
<evidence type="ECO:0000256" key="17">
    <source>
        <dbReference type="SAM" id="MobiDB-lite"/>
    </source>
</evidence>
<feature type="transmembrane region" description="Helical" evidence="16">
    <location>
        <begin position="1395"/>
        <end position="1416"/>
    </location>
</feature>
<dbReference type="GO" id="GO:0032456">
    <property type="term" value="P:endocytic recycling"/>
    <property type="evidence" value="ECO:0007669"/>
    <property type="project" value="TreeGrafter"/>
</dbReference>
<feature type="compositionally biased region" description="Basic and acidic residues" evidence="17">
    <location>
        <begin position="1"/>
        <end position="19"/>
    </location>
</feature>
<comment type="catalytic activity">
    <reaction evidence="12">
        <text>a 1,2-diacyl-sn-glycero-3-phosphoethanolamine(out) + ATP + H2O = a 1,2-diacyl-sn-glycero-3-phosphoethanolamine(in) + ADP + phosphate + H(+)</text>
        <dbReference type="Rhea" id="RHEA:66132"/>
        <dbReference type="ChEBI" id="CHEBI:15377"/>
        <dbReference type="ChEBI" id="CHEBI:15378"/>
        <dbReference type="ChEBI" id="CHEBI:30616"/>
        <dbReference type="ChEBI" id="CHEBI:43474"/>
        <dbReference type="ChEBI" id="CHEBI:64612"/>
        <dbReference type="ChEBI" id="CHEBI:456216"/>
    </reaction>
    <physiologicalReaction direction="left-to-right" evidence="12">
        <dbReference type="Rhea" id="RHEA:66133"/>
    </physiologicalReaction>
</comment>
<evidence type="ECO:0000256" key="6">
    <source>
        <dbReference type="ARBA" id="ARBA00022840"/>
    </source>
</evidence>
<dbReference type="GO" id="GO:0005524">
    <property type="term" value="F:ATP binding"/>
    <property type="evidence" value="ECO:0007669"/>
    <property type="project" value="UniProtKB-UniRule"/>
</dbReference>
<feature type="binding site" evidence="14">
    <location>
        <position position="1086"/>
    </location>
    <ligand>
        <name>ATP</name>
        <dbReference type="ChEBI" id="CHEBI:30616"/>
    </ligand>
</feature>
<keyword evidence="5 14" id="KW-0547">Nucleotide-binding</keyword>
<dbReference type="Pfam" id="PF08282">
    <property type="entry name" value="Hydrolase_3"/>
    <property type="match status" value="1"/>
</dbReference>
<keyword evidence="10 16" id="KW-0472">Membrane</keyword>
<dbReference type="Pfam" id="PF16212">
    <property type="entry name" value="PhoLip_ATPase_C"/>
    <property type="match status" value="1"/>
</dbReference>
<comment type="subcellular location">
    <subcellularLocation>
        <location evidence="1 16">Membrane</location>
        <topology evidence="1 16">Multi-pass membrane protein</topology>
    </subcellularLocation>
</comment>
<evidence type="ECO:0000256" key="7">
    <source>
        <dbReference type="ARBA" id="ARBA00022842"/>
    </source>
</evidence>
<feature type="binding site" evidence="14">
    <location>
        <position position="1004"/>
    </location>
    <ligand>
        <name>ATP</name>
        <dbReference type="ChEBI" id="CHEBI:30616"/>
    </ligand>
</feature>
<feature type="transmembrane region" description="Helical" evidence="16">
    <location>
        <begin position="1336"/>
        <end position="1359"/>
    </location>
</feature>
<reference evidence="20" key="2">
    <citation type="submission" date="2014-06" db="EMBL/GenBank/DDBJ databases">
        <title>The complete genome of Blastobotrys (Arxula) adeninivorans LS3 - a yeast of biotechnological interest.</title>
        <authorList>
            <person name="Kunze G."/>
            <person name="Gaillardin C."/>
            <person name="Czernicka M."/>
            <person name="Durrens P."/>
            <person name="Martin T."/>
            <person name="Boer E."/>
            <person name="Gabaldon T."/>
            <person name="Cruz J."/>
            <person name="Talla E."/>
            <person name="Marck C."/>
            <person name="Goffeau A."/>
            <person name="Barbe V."/>
            <person name="Baret P."/>
            <person name="Baronian K."/>
            <person name="Beier S."/>
            <person name="Bleykasten C."/>
            <person name="Bode R."/>
            <person name="Casaregola S."/>
            <person name="Despons L."/>
            <person name="Fairhead C."/>
            <person name="Giersberg M."/>
            <person name="Gierski P."/>
            <person name="Hahnel U."/>
            <person name="Hartmann A."/>
            <person name="Jankowska D."/>
            <person name="Jubin C."/>
            <person name="Jung P."/>
            <person name="Lafontaine I."/>
            <person name="Leh-Louis V."/>
            <person name="Lemaire M."/>
            <person name="Marcet-Houben M."/>
            <person name="Mascher M."/>
            <person name="Morel G."/>
            <person name="Richard G.-F."/>
            <person name="Riechen J."/>
            <person name="Sacerdot C."/>
            <person name="Sarkar A."/>
            <person name="Savel G."/>
            <person name="Schacherer J."/>
            <person name="Sherman D."/>
            <person name="Straub M.-L."/>
            <person name="Stein N."/>
            <person name="Thierry A."/>
            <person name="Trautwein-Schult A."/>
            <person name="Westhof E."/>
            <person name="Worch S."/>
            <person name="Dujon B."/>
            <person name="Souciet J.-L."/>
            <person name="Wincker P."/>
            <person name="Scholz U."/>
            <person name="Neuveglise N."/>
        </authorList>
    </citation>
    <scope>NUCLEOTIDE SEQUENCE</scope>
    <source>
        <strain evidence="20">LS3</strain>
    </source>
</reference>
<name>A0A060T785_BLAAD</name>
<feature type="binding site" evidence="15">
    <location>
        <position position="549"/>
    </location>
    <ligand>
        <name>Mg(2+)</name>
        <dbReference type="ChEBI" id="CHEBI:18420"/>
    </ligand>
</feature>
<feature type="binding site" evidence="14">
    <location>
        <position position="1203"/>
    </location>
    <ligand>
        <name>ATP</name>
        <dbReference type="ChEBI" id="CHEBI:30616"/>
    </ligand>
</feature>
<dbReference type="Pfam" id="PF13246">
    <property type="entry name" value="Cation_ATPase"/>
    <property type="match status" value="1"/>
</dbReference>
<feature type="binding site" evidence="14">
    <location>
        <position position="1085"/>
    </location>
    <ligand>
        <name>ATP</name>
        <dbReference type="ChEBI" id="CHEBI:30616"/>
    </ligand>
</feature>
<dbReference type="InterPro" id="IPR018303">
    <property type="entry name" value="ATPase_P-typ_P_site"/>
</dbReference>
<comment type="catalytic activity">
    <reaction evidence="11 16">
        <text>ATP + H2O + phospholipidSide 1 = ADP + phosphate + phospholipidSide 2.</text>
        <dbReference type="EC" id="7.6.2.1"/>
    </reaction>
</comment>
<feature type="region of interest" description="Disordered" evidence="17">
    <location>
        <begin position="1542"/>
        <end position="1564"/>
    </location>
</feature>
<feature type="compositionally biased region" description="Polar residues" evidence="17">
    <location>
        <begin position="1542"/>
        <end position="1553"/>
    </location>
</feature>
<feature type="binding site" evidence="14">
    <location>
        <position position="548"/>
    </location>
    <ligand>
        <name>ATP</name>
        <dbReference type="ChEBI" id="CHEBI:30616"/>
    </ligand>
</feature>
<dbReference type="InterPro" id="IPR006539">
    <property type="entry name" value="P-type_ATPase_IV"/>
</dbReference>
<comment type="similarity">
    <text evidence="2 16">Belongs to the cation transport ATPase (P-type) (TC 3.A.3) family. Type IV subfamily.</text>
</comment>
<feature type="binding site" evidence="14">
    <location>
        <position position="1172"/>
    </location>
    <ligand>
        <name>ATP</name>
        <dbReference type="ChEBI" id="CHEBI:30616"/>
    </ligand>
</feature>
<evidence type="ECO:0000256" key="8">
    <source>
        <dbReference type="ARBA" id="ARBA00022967"/>
    </source>
</evidence>
<feature type="binding site" evidence="14">
    <location>
        <position position="752"/>
    </location>
    <ligand>
        <name>ATP</name>
        <dbReference type="ChEBI" id="CHEBI:30616"/>
    </ligand>
</feature>
<feature type="binding site" evidence="14">
    <location>
        <position position="1202"/>
    </location>
    <ligand>
        <name>ATP</name>
        <dbReference type="ChEBI" id="CHEBI:30616"/>
    </ligand>
</feature>
<feature type="binding site" evidence="14">
    <location>
        <position position="549"/>
    </location>
    <ligand>
        <name>ATP</name>
        <dbReference type="ChEBI" id="CHEBI:30616"/>
    </ligand>
</feature>
<dbReference type="GO" id="GO:0005886">
    <property type="term" value="C:plasma membrane"/>
    <property type="evidence" value="ECO:0007669"/>
    <property type="project" value="TreeGrafter"/>
</dbReference>
<dbReference type="SUPFAM" id="SSF81665">
    <property type="entry name" value="Calcium ATPase, transmembrane domain M"/>
    <property type="match status" value="1"/>
</dbReference>
<dbReference type="InterPro" id="IPR023298">
    <property type="entry name" value="ATPase_P-typ_TM_dom_sf"/>
</dbReference>
<evidence type="ECO:0000256" key="2">
    <source>
        <dbReference type="ARBA" id="ARBA00008109"/>
    </source>
</evidence>
<dbReference type="Gene3D" id="2.70.150.10">
    <property type="entry name" value="Calcium-transporting ATPase, cytoplasmic transduction domain A"/>
    <property type="match status" value="1"/>
</dbReference>
<feature type="binding site" evidence="15">
    <location>
        <position position="1203"/>
    </location>
    <ligand>
        <name>Mg(2+)</name>
        <dbReference type="ChEBI" id="CHEBI:18420"/>
    </ligand>
</feature>
<evidence type="ECO:0000256" key="11">
    <source>
        <dbReference type="ARBA" id="ARBA00034036"/>
    </source>
</evidence>
<dbReference type="GO" id="GO:0006892">
    <property type="term" value="P:post-Golgi vesicle-mediated transport"/>
    <property type="evidence" value="ECO:0007669"/>
    <property type="project" value="TreeGrafter"/>
</dbReference>
<dbReference type="SUPFAM" id="SSF81660">
    <property type="entry name" value="Metal cation-transporting ATPase, ATP-binding domain N"/>
    <property type="match status" value="1"/>
</dbReference>
<dbReference type="PANTHER" id="PTHR24092">
    <property type="entry name" value="PROBABLE PHOSPHOLIPID-TRANSPORTING ATPASE"/>
    <property type="match status" value="1"/>
</dbReference>
<dbReference type="GO" id="GO:0000287">
    <property type="term" value="F:magnesium ion binding"/>
    <property type="evidence" value="ECO:0007669"/>
    <property type="project" value="UniProtKB-UniRule"/>
</dbReference>
<evidence type="ECO:0000256" key="9">
    <source>
        <dbReference type="ARBA" id="ARBA00022989"/>
    </source>
</evidence>
<dbReference type="EC" id="7.6.2.1" evidence="16"/>
<dbReference type="GO" id="GO:0140346">
    <property type="term" value="F:phosphatidylserine flippase activity"/>
    <property type="evidence" value="ECO:0007669"/>
    <property type="project" value="UniProtKB-ARBA"/>
</dbReference>
<feature type="transmembrane region" description="Helical" evidence="16">
    <location>
        <begin position="1371"/>
        <end position="1388"/>
    </location>
</feature>